<organism evidence="9 10">
    <name type="scientific">Lepeophtheirus salmonis</name>
    <name type="common">Salmon louse</name>
    <name type="synonym">Caligus salmonis</name>
    <dbReference type="NCBI Taxonomy" id="72036"/>
    <lineage>
        <taxon>Eukaryota</taxon>
        <taxon>Metazoa</taxon>
        <taxon>Ecdysozoa</taxon>
        <taxon>Arthropoda</taxon>
        <taxon>Crustacea</taxon>
        <taxon>Multicrustacea</taxon>
        <taxon>Hexanauplia</taxon>
        <taxon>Copepoda</taxon>
        <taxon>Siphonostomatoida</taxon>
        <taxon>Caligidae</taxon>
        <taxon>Lepeophtheirus</taxon>
    </lineage>
</organism>
<keyword evidence="6" id="KW-0325">Glycoprotein</keyword>
<keyword evidence="2" id="KW-0812">Transmembrane</keyword>
<evidence type="ECO:0000256" key="4">
    <source>
        <dbReference type="ARBA" id="ARBA00023034"/>
    </source>
</evidence>
<evidence type="ECO:0000313" key="10">
    <source>
        <dbReference type="Proteomes" id="UP000675881"/>
    </source>
</evidence>
<dbReference type="InterPro" id="IPR019352">
    <property type="entry name" value="SPRING1"/>
</dbReference>
<keyword evidence="10" id="KW-1185">Reference proteome</keyword>
<dbReference type="PANTHER" id="PTHR13481:SF0">
    <property type="entry name" value="SREBP REGULATING GENE PROTEIN"/>
    <property type="match status" value="1"/>
</dbReference>
<evidence type="ECO:0000256" key="1">
    <source>
        <dbReference type="ARBA" id="ARBA00004194"/>
    </source>
</evidence>
<evidence type="ECO:0000256" key="6">
    <source>
        <dbReference type="ARBA" id="ARBA00023180"/>
    </source>
</evidence>
<gene>
    <name evidence="9" type="ORF">LSAA_6809</name>
</gene>
<keyword evidence="3" id="KW-1133">Transmembrane helix</keyword>
<protein>
    <recommendedName>
        <fullName evidence="8">SREBP regulating gene protein</fullName>
    </recommendedName>
</protein>
<dbReference type="OrthoDB" id="70142at2759"/>
<comment type="similarity">
    <text evidence="7">Belongs to the SPRING family.</text>
</comment>
<evidence type="ECO:0000256" key="3">
    <source>
        <dbReference type="ARBA" id="ARBA00022989"/>
    </source>
</evidence>
<evidence type="ECO:0000256" key="7">
    <source>
        <dbReference type="ARBA" id="ARBA00023461"/>
    </source>
</evidence>
<dbReference type="Pfam" id="PF10218">
    <property type="entry name" value="SPRING1"/>
    <property type="match status" value="1"/>
</dbReference>
<dbReference type="Proteomes" id="UP000675881">
    <property type="component" value="Chromosome 2"/>
</dbReference>
<dbReference type="GO" id="GO:0000139">
    <property type="term" value="C:Golgi membrane"/>
    <property type="evidence" value="ECO:0007669"/>
    <property type="project" value="UniProtKB-SubCell"/>
</dbReference>
<name>A0A7R8CNT3_LEPSM</name>
<keyword evidence="5" id="KW-0472">Membrane</keyword>
<dbReference type="AlphaFoldDB" id="A0A7R8CNT3"/>
<evidence type="ECO:0000256" key="5">
    <source>
        <dbReference type="ARBA" id="ARBA00023136"/>
    </source>
</evidence>
<sequence length="148" mass="16743">MVKAKFRLGIFFICVLSTASLILIYYQMSAMQNEKEDNKVTENRLRKWNEPFSWVSSLDDSETSSSPIPHRLTCRHTIQGSSAIADDKGYLCPRKSVLQSGCCDTNATESYQYSCTHCHLDMGCCQAYEDCVSCCMSPDKKTFFDVCP</sequence>
<evidence type="ECO:0000313" key="9">
    <source>
        <dbReference type="EMBL" id="CAF2878268.1"/>
    </source>
</evidence>
<evidence type="ECO:0000256" key="2">
    <source>
        <dbReference type="ARBA" id="ARBA00022692"/>
    </source>
</evidence>
<comment type="subcellular location">
    <subcellularLocation>
        <location evidence="1">Golgi apparatus membrane</location>
        <topology evidence="1">Single-pass membrane protein</topology>
    </subcellularLocation>
</comment>
<evidence type="ECO:0000256" key="8">
    <source>
        <dbReference type="ARBA" id="ARBA00023485"/>
    </source>
</evidence>
<accession>A0A7R8CNT3</accession>
<reference evidence="9" key="1">
    <citation type="submission" date="2021-02" db="EMBL/GenBank/DDBJ databases">
        <authorList>
            <person name="Bekaert M."/>
        </authorList>
    </citation>
    <scope>NUCLEOTIDE SEQUENCE</scope>
    <source>
        <strain evidence="9">IoA-00</strain>
    </source>
</reference>
<proteinExistence type="inferred from homology"/>
<dbReference type="EMBL" id="HG994581">
    <property type="protein sequence ID" value="CAF2878268.1"/>
    <property type="molecule type" value="Genomic_DNA"/>
</dbReference>
<keyword evidence="4" id="KW-0333">Golgi apparatus</keyword>
<dbReference type="GO" id="GO:2000640">
    <property type="term" value="P:positive regulation of SREBP signaling pathway"/>
    <property type="evidence" value="ECO:0007669"/>
    <property type="project" value="InterPro"/>
</dbReference>
<dbReference type="PANTHER" id="PTHR13481">
    <property type="entry name" value="SREBP REGULATING GENE PROTEIN"/>
    <property type="match status" value="1"/>
</dbReference>